<sequence length="347" mass="37725">MKSLIVDRDGQLSVRDIARPSYGPYQALVKMVSCGICRGTDLKLIHGEFKGFDTYPAALGHEGVGRVVETGANARHLQAGDLVLLPFLEQETDGIHSGWGAFSEYAVVGDIESLLEDGKGPGAPEFSEAYYAQQKLPADIDTTAAPMIVTFREVLSACKRFGFRPNASVVVFGAGPVGLSFLTFAKLLGLGPVIASVTSESKAAEALQAGADVVINSKTQDLAAEVRSICPAGVDFTVDAVGKNEIINQSMELLAPYGHICCYGISPETRMELDWSKAPYNWHLDFNQWPSKQEESESHRQVLSWMAAGVLKADQFISNVYPFEQILEAFEQAEHGRGMRKTIITFD</sequence>
<evidence type="ECO:0000256" key="3">
    <source>
        <dbReference type="ARBA" id="ARBA00022723"/>
    </source>
</evidence>
<name>A0ABU9DF22_9BACL</name>
<dbReference type="InterPro" id="IPR011032">
    <property type="entry name" value="GroES-like_sf"/>
</dbReference>
<evidence type="ECO:0000256" key="6">
    <source>
        <dbReference type="RuleBase" id="RU361277"/>
    </source>
</evidence>
<evidence type="ECO:0000256" key="4">
    <source>
        <dbReference type="ARBA" id="ARBA00022833"/>
    </source>
</evidence>
<dbReference type="Pfam" id="PF08240">
    <property type="entry name" value="ADH_N"/>
    <property type="match status" value="1"/>
</dbReference>
<dbReference type="Gene3D" id="3.90.180.10">
    <property type="entry name" value="Medium-chain alcohol dehydrogenases, catalytic domain"/>
    <property type="match status" value="1"/>
</dbReference>
<dbReference type="SMART" id="SM00829">
    <property type="entry name" value="PKS_ER"/>
    <property type="match status" value="1"/>
</dbReference>
<dbReference type="InterPro" id="IPR036291">
    <property type="entry name" value="NAD(P)-bd_dom_sf"/>
</dbReference>
<gene>
    <name evidence="8" type="ORF">WMW72_01770</name>
</gene>
<evidence type="ECO:0000313" key="8">
    <source>
        <dbReference type="EMBL" id="MEK8126630.1"/>
    </source>
</evidence>
<protein>
    <submittedName>
        <fullName evidence="8">Zinc-binding dehydrogenase</fullName>
    </submittedName>
</protein>
<accession>A0ABU9DF22</accession>
<evidence type="ECO:0000256" key="2">
    <source>
        <dbReference type="ARBA" id="ARBA00008072"/>
    </source>
</evidence>
<dbReference type="EMBL" id="JBBPCC010000001">
    <property type="protein sequence ID" value="MEK8126630.1"/>
    <property type="molecule type" value="Genomic_DNA"/>
</dbReference>
<dbReference type="InterPro" id="IPR013154">
    <property type="entry name" value="ADH-like_N"/>
</dbReference>
<organism evidence="8 9">
    <name type="scientific">Paenibacillus filicis</name>
    <dbReference type="NCBI Taxonomy" id="669464"/>
    <lineage>
        <taxon>Bacteria</taxon>
        <taxon>Bacillati</taxon>
        <taxon>Bacillota</taxon>
        <taxon>Bacilli</taxon>
        <taxon>Bacillales</taxon>
        <taxon>Paenibacillaceae</taxon>
        <taxon>Paenibacillus</taxon>
    </lineage>
</organism>
<dbReference type="InterPro" id="IPR013149">
    <property type="entry name" value="ADH-like_C"/>
</dbReference>
<comment type="similarity">
    <text evidence="2 6">Belongs to the zinc-containing alcohol dehydrogenase family.</text>
</comment>
<evidence type="ECO:0000256" key="1">
    <source>
        <dbReference type="ARBA" id="ARBA00001947"/>
    </source>
</evidence>
<evidence type="ECO:0000259" key="7">
    <source>
        <dbReference type="SMART" id="SM00829"/>
    </source>
</evidence>
<dbReference type="Proteomes" id="UP001469365">
    <property type="component" value="Unassembled WGS sequence"/>
</dbReference>
<dbReference type="InterPro" id="IPR002328">
    <property type="entry name" value="ADH_Zn_CS"/>
</dbReference>
<dbReference type="InterPro" id="IPR020843">
    <property type="entry name" value="ER"/>
</dbReference>
<keyword evidence="5" id="KW-0560">Oxidoreductase</keyword>
<dbReference type="Pfam" id="PF00107">
    <property type="entry name" value="ADH_zinc_N"/>
    <property type="match status" value="1"/>
</dbReference>
<reference evidence="8 9" key="1">
    <citation type="submission" date="2024-04" db="EMBL/GenBank/DDBJ databases">
        <title>draft genome sequnece of Paenibacillus filicis.</title>
        <authorList>
            <person name="Kim D.-U."/>
        </authorList>
    </citation>
    <scope>NUCLEOTIDE SEQUENCE [LARGE SCALE GENOMIC DNA]</scope>
    <source>
        <strain evidence="8 9">KACC14197</strain>
    </source>
</reference>
<dbReference type="PROSITE" id="PS00059">
    <property type="entry name" value="ADH_ZINC"/>
    <property type="match status" value="1"/>
</dbReference>
<keyword evidence="4 6" id="KW-0862">Zinc</keyword>
<dbReference type="Gene3D" id="3.40.50.720">
    <property type="entry name" value="NAD(P)-binding Rossmann-like Domain"/>
    <property type="match status" value="1"/>
</dbReference>
<evidence type="ECO:0000313" key="9">
    <source>
        <dbReference type="Proteomes" id="UP001469365"/>
    </source>
</evidence>
<evidence type="ECO:0000256" key="5">
    <source>
        <dbReference type="ARBA" id="ARBA00023002"/>
    </source>
</evidence>
<dbReference type="SUPFAM" id="SSF50129">
    <property type="entry name" value="GroES-like"/>
    <property type="match status" value="1"/>
</dbReference>
<proteinExistence type="inferred from homology"/>
<dbReference type="RefSeq" id="WP_341413683.1">
    <property type="nucleotide sequence ID" value="NZ_JBBPCC010000001.1"/>
</dbReference>
<dbReference type="SUPFAM" id="SSF51735">
    <property type="entry name" value="NAD(P)-binding Rossmann-fold domains"/>
    <property type="match status" value="1"/>
</dbReference>
<feature type="domain" description="Enoyl reductase (ER)" evidence="7">
    <location>
        <begin position="10"/>
        <end position="344"/>
    </location>
</feature>
<keyword evidence="3 6" id="KW-0479">Metal-binding</keyword>
<comment type="cofactor">
    <cofactor evidence="1 6">
        <name>Zn(2+)</name>
        <dbReference type="ChEBI" id="CHEBI:29105"/>
    </cofactor>
</comment>
<dbReference type="PANTHER" id="PTHR43350">
    <property type="entry name" value="NAD-DEPENDENT ALCOHOL DEHYDROGENASE"/>
    <property type="match status" value="1"/>
</dbReference>
<keyword evidence="9" id="KW-1185">Reference proteome</keyword>
<dbReference type="PANTHER" id="PTHR43350:SF19">
    <property type="entry name" value="D-GULOSIDE 3-DEHYDROGENASE"/>
    <property type="match status" value="1"/>
</dbReference>
<comment type="caution">
    <text evidence="8">The sequence shown here is derived from an EMBL/GenBank/DDBJ whole genome shotgun (WGS) entry which is preliminary data.</text>
</comment>